<organism evidence="3 4">
    <name type="scientific">Caldisalinibacter kiritimatiensis</name>
    <dbReference type="NCBI Taxonomy" id="1304284"/>
    <lineage>
        <taxon>Bacteria</taxon>
        <taxon>Bacillati</taxon>
        <taxon>Bacillota</taxon>
        <taxon>Tissierellia</taxon>
        <taxon>Tissierellales</taxon>
        <taxon>Thermohalobacteraceae</taxon>
        <taxon>Caldisalinibacter</taxon>
    </lineage>
</organism>
<dbReference type="PANTHER" id="PTHR32039">
    <property type="entry name" value="MAGNESIUM-CHELATASE SUBUNIT CHLI"/>
    <property type="match status" value="1"/>
</dbReference>
<dbReference type="RefSeq" id="WP_006317435.1">
    <property type="nucleotide sequence ID" value="NZ_ARZA01000280.1"/>
</dbReference>
<evidence type="ECO:0000313" key="3">
    <source>
        <dbReference type="EMBL" id="EOC99316.1"/>
    </source>
</evidence>
<dbReference type="Pfam" id="PF13335">
    <property type="entry name" value="Mg_chelatase_C"/>
    <property type="match status" value="1"/>
</dbReference>
<name>R1ARK9_9FIRM</name>
<sequence>MLSKVKTCVLQGLDGYLVEVETDVSRGMPSFNIVGLPDTAIREAKERVRTAIKNSGYEFPLNRITINLAPANLKKEGSQLDLPIAVGILLAVEIIKNNNLDNVSFVGELSLDGKINKIDGALPMVISLKEKGIEKVIIPYDNKEECSVVDRIDIIPVKHLSELVLYLNDEMIIEPYKRNVNLLLENQEDNYEDFGDVKGQQMLKRAMEVAAAGSHNILIIGPPGSGKTMIARRLPSILPKLTFEQALEITKIYSIVGLLNEYSLVTKRPFRAPHHTMSNVSLVGGGRIPRPGEVSLAHYGVLFLDELPEFKKSVLEVLRQPMEDGHVTISRVNASLSYPSKFMLVASMNPCPCGYYGDPTHECTCNQRDIDRYLGKISGPLLDRIDIHIEVSPVKYNELENNNLKTESSKEIRYRVDKAHQEQLERYKDENIYSNSELTPKHMKKYCELDDEGKMLMKQAFDQLGLSARAYNKVLKVARTIADLEGSKNIKSNHLAEAIQYRKLDRKYWS</sequence>
<dbReference type="NCBIfam" id="TIGR00368">
    <property type="entry name" value="YifB family Mg chelatase-like AAA ATPase"/>
    <property type="match status" value="1"/>
</dbReference>
<feature type="domain" description="AAA+ ATPase" evidence="2">
    <location>
        <begin position="213"/>
        <end position="395"/>
    </location>
</feature>
<dbReference type="AlphaFoldDB" id="R1ARK9"/>
<dbReference type="PATRIC" id="fig|1304284.3.peg.2619"/>
<dbReference type="OrthoDB" id="9813147at2"/>
<dbReference type="InterPro" id="IPR014721">
    <property type="entry name" value="Ribsml_uS5_D2-typ_fold_subgr"/>
</dbReference>
<gene>
    <name evidence="3" type="ORF">L21TH_2665</name>
</gene>
<dbReference type="STRING" id="1304284.L21TH_2665"/>
<keyword evidence="4" id="KW-1185">Reference proteome</keyword>
<dbReference type="InterPro" id="IPR000523">
    <property type="entry name" value="Mg_chelatse_chII-like_cat_dom"/>
</dbReference>
<dbReference type="GO" id="GO:0005524">
    <property type="term" value="F:ATP binding"/>
    <property type="evidence" value="ECO:0007669"/>
    <property type="project" value="InterPro"/>
</dbReference>
<dbReference type="InterPro" id="IPR004482">
    <property type="entry name" value="Mg_chelat-rel"/>
</dbReference>
<evidence type="ECO:0000259" key="2">
    <source>
        <dbReference type="SMART" id="SM00382"/>
    </source>
</evidence>
<dbReference type="InterPro" id="IPR003593">
    <property type="entry name" value="AAA+_ATPase"/>
</dbReference>
<evidence type="ECO:0000313" key="4">
    <source>
        <dbReference type="Proteomes" id="UP000013378"/>
    </source>
</evidence>
<dbReference type="InterPro" id="IPR045006">
    <property type="entry name" value="CHLI-like"/>
</dbReference>
<proteinExistence type="inferred from homology"/>
<dbReference type="InterPro" id="IPR020568">
    <property type="entry name" value="Ribosomal_Su5_D2-typ_SF"/>
</dbReference>
<dbReference type="Proteomes" id="UP000013378">
    <property type="component" value="Unassembled WGS sequence"/>
</dbReference>
<protein>
    <submittedName>
        <fullName evidence="3">MG(2+) CHELATASE FAMILY PROTEIN / ComM-related protein</fullName>
    </submittedName>
</protein>
<dbReference type="Pfam" id="PF13541">
    <property type="entry name" value="ChlI"/>
    <property type="match status" value="1"/>
</dbReference>
<dbReference type="Gene3D" id="3.30.230.10">
    <property type="match status" value="1"/>
</dbReference>
<accession>R1ARK9</accession>
<dbReference type="SMART" id="SM00382">
    <property type="entry name" value="AAA"/>
    <property type="match status" value="1"/>
</dbReference>
<evidence type="ECO:0000256" key="1">
    <source>
        <dbReference type="ARBA" id="ARBA00006354"/>
    </source>
</evidence>
<dbReference type="Gene3D" id="3.40.50.300">
    <property type="entry name" value="P-loop containing nucleotide triphosphate hydrolases"/>
    <property type="match status" value="1"/>
</dbReference>
<dbReference type="PANTHER" id="PTHR32039:SF7">
    <property type="entry name" value="COMPETENCE PROTEIN COMM"/>
    <property type="match status" value="1"/>
</dbReference>
<dbReference type="Pfam" id="PF01078">
    <property type="entry name" value="Mg_chelatase"/>
    <property type="match status" value="1"/>
</dbReference>
<dbReference type="InterPro" id="IPR027417">
    <property type="entry name" value="P-loop_NTPase"/>
</dbReference>
<dbReference type="InterPro" id="IPR025158">
    <property type="entry name" value="Mg_chelat-rel_C"/>
</dbReference>
<comment type="caution">
    <text evidence="3">The sequence shown here is derived from an EMBL/GenBank/DDBJ whole genome shotgun (WGS) entry which is preliminary data.</text>
</comment>
<reference evidence="3 4" key="1">
    <citation type="journal article" date="2015" name="Geomicrobiol. J.">
        <title>Caldisalinibacter kiritimatiensis gen. nov., sp. nov., a moderately thermohalophilic thiosulfate-reducing bacterium from a hypersaline microbial mat.</title>
        <authorList>
            <person name="Ben Hania W."/>
            <person name="Joseph M."/>
            <person name="Fiebig A."/>
            <person name="Bunk B."/>
            <person name="Klenk H.-P."/>
            <person name="Fardeau M.-L."/>
            <person name="Spring S."/>
        </authorList>
    </citation>
    <scope>NUCLEOTIDE SEQUENCE [LARGE SCALE GENOMIC DNA]</scope>
    <source>
        <strain evidence="3 4">L21-TH-D2</strain>
    </source>
</reference>
<comment type="similarity">
    <text evidence="1">Belongs to the Mg-chelatase subunits D/I family. ComM subfamily.</text>
</comment>
<dbReference type="eggNOG" id="COG0606">
    <property type="taxonomic scope" value="Bacteria"/>
</dbReference>
<dbReference type="EMBL" id="ARZA01000280">
    <property type="protein sequence ID" value="EOC99316.1"/>
    <property type="molecule type" value="Genomic_DNA"/>
</dbReference>
<dbReference type="SUPFAM" id="SSF52540">
    <property type="entry name" value="P-loop containing nucleoside triphosphate hydrolases"/>
    <property type="match status" value="1"/>
</dbReference>
<dbReference type="SUPFAM" id="SSF54211">
    <property type="entry name" value="Ribosomal protein S5 domain 2-like"/>
    <property type="match status" value="1"/>
</dbReference>